<dbReference type="AlphaFoldDB" id="A0AA38HN46"/>
<evidence type="ECO:0000313" key="2">
    <source>
        <dbReference type="EMBL" id="KAJ3640555.1"/>
    </source>
</evidence>
<protein>
    <submittedName>
        <fullName evidence="2">Uncharacterized protein</fullName>
    </submittedName>
</protein>
<dbReference type="Proteomes" id="UP001168821">
    <property type="component" value="Unassembled WGS sequence"/>
</dbReference>
<gene>
    <name evidence="2" type="ORF">Zmor_003848</name>
</gene>
<evidence type="ECO:0000313" key="3">
    <source>
        <dbReference type="Proteomes" id="UP001168821"/>
    </source>
</evidence>
<feature type="transmembrane region" description="Helical" evidence="1">
    <location>
        <begin position="206"/>
        <end position="225"/>
    </location>
</feature>
<name>A0AA38HN46_9CUCU</name>
<keyword evidence="1" id="KW-0812">Transmembrane</keyword>
<keyword evidence="3" id="KW-1185">Reference proteome</keyword>
<organism evidence="2 3">
    <name type="scientific">Zophobas morio</name>
    <dbReference type="NCBI Taxonomy" id="2755281"/>
    <lineage>
        <taxon>Eukaryota</taxon>
        <taxon>Metazoa</taxon>
        <taxon>Ecdysozoa</taxon>
        <taxon>Arthropoda</taxon>
        <taxon>Hexapoda</taxon>
        <taxon>Insecta</taxon>
        <taxon>Pterygota</taxon>
        <taxon>Neoptera</taxon>
        <taxon>Endopterygota</taxon>
        <taxon>Coleoptera</taxon>
        <taxon>Polyphaga</taxon>
        <taxon>Cucujiformia</taxon>
        <taxon>Tenebrionidae</taxon>
        <taxon>Zophobas</taxon>
    </lineage>
</organism>
<keyword evidence="1" id="KW-1133">Transmembrane helix</keyword>
<comment type="caution">
    <text evidence="2">The sequence shown here is derived from an EMBL/GenBank/DDBJ whole genome shotgun (WGS) entry which is preliminary data.</text>
</comment>
<sequence>MPVFNSEVFEYYHLYPIPKNNLTIIPPNPYLILGSLLHQYEEDDCPKVENVRICKDKLTSNEDDCIRPLIHNTDIKNCRLANVHIYRPIKQPVSHNYLLLIPTGSPLKVKKTCIATGYSIIQEPSLLKIPHHCEIECEGFRYKNEENSISAEPFLLPKIEVPEVVEQHTTRRIILHHPDLDEISRLKKKAAELSLPIITQNCEVHFTYTFVIIILLLAPCTWLLAKHRGRLRAICRKTAFASDDNTSPNPNLSSAKKEGTTQNNTSVLFSDLAREELY</sequence>
<reference evidence="2" key="1">
    <citation type="journal article" date="2023" name="G3 (Bethesda)">
        <title>Whole genome assemblies of Zophobas morio and Tenebrio molitor.</title>
        <authorList>
            <person name="Kaur S."/>
            <person name="Stinson S.A."/>
            <person name="diCenzo G.C."/>
        </authorList>
    </citation>
    <scope>NUCLEOTIDE SEQUENCE</scope>
    <source>
        <strain evidence="2">QUZm001</strain>
    </source>
</reference>
<accession>A0AA38HN46</accession>
<keyword evidence="1" id="KW-0472">Membrane</keyword>
<proteinExistence type="predicted"/>
<evidence type="ECO:0000256" key="1">
    <source>
        <dbReference type="SAM" id="Phobius"/>
    </source>
</evidence>
<dbReference type="EMBL" id="JALNTZ010000010">
    <property type="protein sequence ID" value="KAJ3640555.1"/>
    <property type="molecule type" value="Genomic_DNA"/>
</dbReference>